<evidence type="ECO:0000256" key="3">
    <source>
        <dbReference type="SAM" id="MobiDB-lite"/>
    </source>
</evidence>
<sequence>MSLIRFARILQRANAPESVRPRPSPSCSINFYCGGFHACGITDTDHSDYQWRSPFIVRHASSSPSATRLRTKTKQLSGKSKFKRGMGMEKGRNVTSEKTKRNTQIHQLKRKIKDLSEGLQAPTRKEKRSSSQHVKPTYTKPNSKPIQGPFSAFASCLPGLEPLLLQEVQYLLAASTPTQQSDTPTMARAVPGGVKIIVPSLAHLYALHLYLGTASHIYLRLNDDGTGNTTGIPPLFRARGFPELQRKLKDLILSQRWDMLLNVTRSSIPESSLPWQLQVHVTTSKSKLMHTKAVEERVRQTIGETLGIQGLESKSSITTFDLVRDGTNKSAVDRPVVRLLVRIDRDEVQFSLDTSSSRSATPLHMRGYRLNPHKAPLREDLAYALLMAGGLKPSWDLQPLRSFFDATDSDIDALVPEAAANTEITPGESLIKLFDPLCGSGTIAIEGASILAGFPPGRFRQPPFLGTKLCDIRLWDEMKSKALSKIAVSNKRNTYLVAANDINTEAINAAKSNSKRAGVDHLIDFSVGSFKIHPLSNNSRQSTLNTSRSEPMFVITNPPYGNRLSVDETQPSTYKQIAKGLKTLPYKVQCTMIGNNPRTLRDSSLPLKVAFSTKHGGMNVVAMTGTINN</sequence>
<comment type="caution">
    <text evidence="5">The sequence shown here is derived from an EMBL/GenBank/DDBJ whole genome shotgun (WGS) entry which is preliminary data.</text>
</comment>
<dbReference type="InterPro" id="IPR002052">
    <property type="entry name" value="DNA_methylase_N6_adenine_CS"/>
</dbReference>
<dbReference type="SUPFAM" id="SSF53335">
    <property type="entry name" value="S-adenosyl-L-methionine-dependent methyltransferases"/>
    <property type="match status" value="1"/>
</dbReference>
<feature type="region of interest" description="Disordered" evidence="3">
    <location>
        <begin position="74"/>
        <end position="144"/>
    </location>
</feature>
<dbReference type="Gene3D" id="3.30.2130.30">
    <property type="match status" value="1"/>
</dbReference>
<keyword evidence="2" id="KW-0808">Transferase</keyword>
<accession>A0ABD3M7D4</accession>
<evidence type="ECO:0000259" key="4">
    <source>
        <dbReference type="Pfam" id="PF01170"/>
    </source>
</evidence>
<keyword evidence="6" id="KW-1185">Reference proteome</keyword>
<dbReference type="CDD" id="cd11715">
    <property type="entry name" value="THUMP_AdoMetMT"/>
    <property type="match status" value="1"/>
</dbReference>
<evidence type="ECO:0000256" key="1">
    <source>
        <dbReference type="ARBA" id="ARBA00022603"/>
    </source>
</evidence>
<feature type="compositionally biased region" description="Polar residues" evidence="3">
    <location>
        <begin position="131"/>
        <end position="144"/>
    </location>
</feature>
<dbReference type="PROSITE" id="PS01261">
    <property type="entry name" value="UPF0020"/>
    <property type="match status" value="1"/>
</dbReference>
<reference evidence="5 6" key="1">
    <citation type="submission" date="2024-10" db="EMBL/GenBank/DDBJ databases">
        <title>Updated reference genomes for cyclostephanoid diatoms.</title>
        <authorList>
            <person name="Roberts W.R."/>
            <person name="Alverson A.J."/>
        </authorList>
    </citation>
    <scope>NUCLEOTIDE SEQUENCE [LARGE SCALE GENOMIC DNA]</scope>
    <source>
        <strain evidence="5 6">AJA232-27</strain>
    </source>
</reference>
<feature type="domain" description="Ribosomal RNA large subunit methyltransferase K/L-like methyltransferase" evidence="4">
    <location>
        <begin position="432"/>
        <end position="584"/>
    </location>
</feature>
<dbReference type="Proteomes" id="UP001530293">
    <property type="component" value="Unassembled WGS sequence"/>
</dbReference>
<protein>
    <recommendedName>
        <fullName evidence="4">Ribosomal RNA large subunit methyltransferase K/L-like methyltransferase domain-containing protein</fullName>
    </recommendedName>
</protein>
<feature type="compositionally biased region" description="Basic residues" evidence="3">
    <location>
        <begin position="101"/>
        <end position="112"/>
    </location>
</feature>
<name>A0ABD3M7D4_9STRA</name>
<dbReference type="PANTHER" id="PTHR47313:SF1">
    <property type="entry name" value="RIBOSOMAL RNA LARGE SUBUNIT METHYLTRANSFERASE K_L"/>
    <property type="match status" value="1"/>
</dbReference>
<dbReference type="GO" id="GO:0032259">
    <property type="term" value="P:methylation"/>
    <property type="evidence" value="ECO:0007669"/>
    <property type="project" value="UniProtKB-KW"/>
</dbReference>
<evidence type="ECO:0000256" key="2">
    <source>
        <dbReference type="ARBA" id="ARBA00022679"/>
    </source>
</evidence>
<dbReference type="PROSITE" id="PS00092">
    <property type="entry name" value="N6_MTASE"/>
    <property type="match status" value="1"/>
</dbReference>
<evidence type="ECO:0000313" key="5">
    <source>
        <dbReference type="EMBL" id="KAL3759954.1"/>
    </source>
</evidence>
<dbReference type="EMBL" id="JALLBG020000195">
    <property type="protein sequence ID" value="KAL3759954.1"/>
    <property type="molecule type" value="Genomic_DNA"/>
</dbReference>
<proteinExistence type="predicted"/>
<dbReference type="Pfam" id="PF01170">
    <property type="entry name" value="UPF0020"/>
    <property type="match status" value="1"/>
</dbReference>
<dbReference type="GO" id="GO:0043527">
    <property type="term" value="C:tRNA methyltransferase complex"/>
    <property type="evidence" value="ECO:0007669"/>
    <property type="project" value="UniProtKB-ARBA"/>
</dbReference>
<feature type="compositionally biased region" description="Basic and acidic residues" evidence="3">
    <location>
        <begin position="86"/>
        <end position="100"/>
    </location>
</feature>
<dbReference type="Gene3D" id="3.40.50.150">
    <property type="entry name" value="Vaccinia Virus protein VP39"/>
    <property type="match status" value="1"/>
</dbReference>
<dbReference type="InterPro" id="IPR000241">
    <property type="entry name" value="RlmKL-like_Mtase"/>
</dbReference>
<organism evidence="5 6">
    <name type="scientific">Discostella pseudostelligera</name>
    <dbReference type="NCBI Taxonomy" id="259834"/>
    <lineage>
        <taxon>Eukaryota</taxon>
        <taxon>Sar</taxon>
        <taxon>Stramenopiles</taxon>
        <taxon>Ochrophyta</taxon>
        <taxon>Bacillariophyta</taxon>
        <taxon>Coscinodiscophyceae</taxon>
        <taxon>Thalassiosirophycidae</taxon>
        <taxon>Stephanodiscales</taxon>
        <taxon>Stephanodiscaceae</taxon>
        <taxon>Discostella</taxon>
    </lineage>
</organism>
<gene>
    <name evidence="5" type="ORF">ACHAWU_000577</name>
</gene>
<keyword evidence="1" id="KW-0489">Methyltransferase</keyword>
<dbReference type="AlphaFoldDB" id="A0ABD3M7D4"/>
<dbReference type="PANTHER" id="PTHR47313">
    <property type="entry name" value="RIBOSOMAL RNA LARGE SUBUNIT METHYLTRANSFERASE K/L"/>
    <property type="match status" value="1"/>
</dbReference>
<dbReference type="GO" id="GO:0008168">
    <property type="term" value="F:methyltransferase activity"/>
    <property type="evidence" value="ECO:0007669"/>
    <property type="project" value="UniProtKB-KW"/>
</dbReference>
<evidence type="ECO:0000313" key="6">
    <source>
        <dbReference type="Proteomes" id="UP001530293"/>
    </source>
</evidence>
<dbReference type="InterPro" id="IPR053943">
    <property type="entry name" value="RlmKL-like_Mtase_CS"/>
</dbReference>
<dbReference type="InterPro" id="IPR029063">
    <property type="entry name" value="SAM-dependent_MTases_sf"/>
</dbReference>